<gene>
    <name evidence="4" type="primary">LOC110977426</name>
</gene>
<dbReference type="OrthoDB" id="10248487at2759"/>
<name>A0A8B7Y236_ACAPL</name>
<dbReference type="Gene3D" id="3.30.1140.40">
    <property type="entry name" value="Tctex-1"/>
    <property type="match status" value="1"/>
</dbReference>
<dbReference type="CDD" id="cd21451">
    <property type="entry name" value="DLC-like_TCTEX1D"/>
    <property type="match status" value="1"/>
</dbReference>
<dbReference type="AlphaFoldDB" id="A0A8B7Y236"/>
<feature type="region of interest" description="Disordered" evidence="2">
    <location>
        <begin position="1"/>
        <end position="31"/>
    </location>
</feature>
<dbReference type="KEGG" id="aplc:110977426"/>
<dbReference type="InterPro" id="IPR038586">
    <property type="entry name" value="Tctex-1-like_sf"/>
</dbReference>
<protein>
    <submittedName>
        <fullName evidence="4">Tctex1 domain-containing protein 1-like</fullName>
    </submittedName>
</protein>
<dbReference type="PANTHER" id="PTHR21255">
    <property type="entry name" value="T-COMPLEX-ASSOCIATED-TESTIS-EXPRESSED 1/ DYNEIN LIGHT CHAIN"/>
    <property type="match status" value="1"/>
</dbReference>
<dbReference type="InterPro" id="IPR005334">
    <property type="entry name" value="Tctex-1-like"/>
</dbReference>
<feature type="compositionally biased region" description="Polar residues" evidence="2">
    <location>
        <begin position="1"/>
        <end position="16"/>
    </location>
</feature>
<keyword evidence="3" id="KW-1185">Reference proteome</keyword>
<sequence>MAQVSVSKLSASTQRSSEARGGGPLGGSRPQARYECTYKMEPDKKFMSHRAGGIIEDVLQTELRDAKYEPERSQNLCRYLADTIKNRVKELEFSRYKIVAIVTIGSLDQNASSYASQCVWNEKYDTYAEFTFKNGSLYALGTVYGIYQE</sequence>
<reference evidence="4" key="1">
    <citation type="submission" date="2025-08" db="UniProtKB">
        <authorList>
            <consortium name="RefSeq"/>
        </authorList>
    </citation>
    <scope>IDENTIFICATION</scope>
</reference>
<dbReference type="GO" id="GO:0005737">
    <property type="term" value="C:cytoplasm"/>
    <property type="evidence" value="ECO:0007669"/>
    <property type="project" value="TreeGrafter"/>
</dbReference>
<evidence type="ECO:0000313" key="3">
    <source>
        <dbReference type="Proteomes" id="UP000694845"/>
    </source>
</evidence>
<dbReference type="PANTHER" id="PTHR21255:SF65">
    <property type="entry name" value="TCTEX1 DOMAIN-CONTAINING PROTEIN 2"/>
    <property type="match status" value="1"/>
</dbReference>
<dbReference type="GO" id="GO:0045505">
    <property type="term" value="F:dynein intermediate chain binding"/>
    <property type="evidence" value="ECO:0007669"/>
    <property type="project" value="TreeGrafter"/>
</dbReference>
<evidence type="ECO:0000256" key="2">
    <source>
        <dbReference type="SAM" id="MobiDB-lite"/>
    </source>
</evidence>
<accession>A0A8B7Y236</accession>
<dbReference type="Pfam" id="PF03645">
    <property type="entry name" value="Tctex-1"/>
    <property type="match status" value="1"/>
</dbReference>
<dbReference type="GO" id="GO:0005868">
    <property type="term" value="C:cytoplasmic dynein complex"/>
    <property type="evidence" value="ECO:0007669"/>
    <property type="project" value="TreeGrafter"/>
</dbReference>
<dbReference type="Proteomes" id="UP000694845">
    <property type="component" value="Unplaced"/>
</dbReference>
<evidence type="ECO:0000256" key="1">
    <source>
        <dbReference type="ARBA" id="ARBA00005361"/>
    </source>
</evidence>
<comment type="similarity">
    <text evidence="1">Belongs to the dynein light chain Tctex-type family.</text>
</comment>
<dbReference type="RefSeq" id="XP_022087238.1">
    <property type="nucleotide sequence ID" value="XM_022231546.1"/>
</dbReference>
<proteinExistence type="inferred from homology"/>
<organism evidence="3 4">
    <name type="scientific">Acanthaster planci</name>
    <name type="common">Crown-of-thorns starfish</name>
    <dbReference type="NCBI Taxonomy" id="133434"/>
    <lineage>
        <taxon>Eukaryota</taxon>
        <taxon>Metazoa</taxon>
        <taxon>Echinodermata</taxon>
        <taxon>Eleutherozoa</taxon>
        <taxon>Asterozoa</taxon>
        <taxon>Asteroidea</taxon>
        <taxon>Valvatacea</taxon>
        <taxon>Valvatida</taxon>
        <taxon>Acanthasteridae</taxon>
        <taxon>Acanthaster</taxon>
    </lineage>
</organism>
<dbReference type="GO" id="GO:0007018">
    <property type="term" value="P:microtubule-based movement"/>
    <property type="evidence" value="ECO:0007669"/>
    <property type="project" value="TreeGrafter"/>
</dbReference>
<dbReference type="OMA" id="ECTYKME"/>
<evidence type="ECO:0000313" key="4">
    <source>
        <dbReference type="RefSeq" id="XP_022087238.1"/>
    </source>
</evidence>
<dbReference type="GeneID" id="110977426"/>